<dbReference type="GO" id="GO:0030975">
    <property type="term" value="F:thiamine binding"/>
    <property type="evidence" value="ECO:0007669"/>
    <property type="project" value="TreeGrafter"/>
</dbReference>
<dbReference type="Gene3D" id="3.40.190.10">
    <property type="entry name" value="Periplasmic binding protein-like II"/>
    <property type="match status" value="2"/>
</dbReference>
<dbReference type="OrthoDB" id="9766989at2"/>
<dbReference type="PANTHER" id="PTHR30006">
    <property type="entry name" value="THIAMINE-BINDING PERIPLASMIC PROTEIN-RELATED"/>
    <property type="match status" value="1"/>
</dbReference>
<evidence type="ECO:0000256" key="3">
    <source>
        <dbReference type="SAM" id="SignalP"/>
    </source>
</evidence>
<keyword evidence="2" id="KW-0574">Periplasm</keyword>
<feature type="signal peptide" evidence="3">
    <location>
        <begin position="1"/>
        <end position="23"/>
    </location>
</feature>
<protein>
    <submittedName>
        <fullName evidence="4">ABC transporter substrate-binding protein</fullName>
    </submittedName>
</protein>
<dbReference type="GO" id="GO:0015888">
    <property type="term" value="P:thiamine transport"/>
    <property type="evidence" value="ECO:0007669"/>
    <property type="project" value="TreeGrafter"/>
</dbReference>
<accession>A0A506U4D4</accession>
<proteinExistence type="predicted"/>
<name>A0A506U4D4_9HYPH</name>
<dbReference type="RefSeq" id="WP_141149917.1">
    <property type="nucleotide sequence ID" value="NZ_VHLG01000010.1"/>
</dbReference>
<sequence length="343" mass="36472">MKRVTKLLAATSVLAAAAASAQAAEITINSFGGAYEEAHRKCVIDPFTAETGADVKIITAYSADAFAQLRAQKDAPQYDVIHFSGGQEIVGAAEGLLSPIDPAKLSNAADLYPFAKAGLEKGEGPAYQIAAIGMLYDSDALSEAPTKWADLMKPELADGLVLTDISNSYGLFGFLMLNQVAGGSLDDITPGLDAVKTMLENGAYVVSKSPEIQQAFAQGGATIAPYASDYAYTLRKADLPIKFQQGEEGTPASYITTNLVAGRPNQDLALKFIDMELSPEAQKCFADALRYTPTNSKTVLDPEVAADVAYGEDGVKDLIRFDPAKIEANRADWVVEWNKAIAQ</sequence>
<dbReference type="PANTHER" id="PTHR30006:SF2">
    <property type="entry name" value="ABC TRANSPORTER SUBSTRATE-BINDING PROTEIN"/>
    <property type="match status" value="1"/>
</dbReference>
<dbReference type="Pfam" id="PF13416">
    <property type="entry name" value="SBP_bac_8"/>
    <property type="match status" value="1"/>
</dbReference>
<organism evidence="4 5">
    <name type="scientific">Martelella alba</name>
    <dbReference type="NCBI Taxonomy" id="2590451"/>
    <lineage>
        <taxon>Bacteria</taxon>
        <taxon>Pseudomonadati</taxon>
        <taxon>Pseudomonadota</taxon>
        <taxon>Alphaproteobacteria</taxon>
        <taxon>Hyphomicrobiales</taxon>
        <taxon>Aurantimonadaceae</taxon>
        <taxon>Martelella</taxon>
    </lineage>
</organism>
<reference evidence="4 5" key="1">
    <citation type="submission" date="2019-06" db="EMBL/GenBank/DDBJ databases">
        <authorList>
            <person name="Li M."/>
        </authorList>
    </citation>
    <scope>NUCLEOTIDE SEQUENCE [LARGE SCALE GENOMIC DNA]</scope>
    <source>
        <strain evidence="4 5">BGMRC2036</strain>
    </source>
</reference>
<keyword evidence="5" id="KW-1185">Reference proteome</keyword>
<keyword evidence="1 3" id="KW-0732">Signal</keyword>
<dbReference type="GO" id="GO:0030288">
    <property type="term" value="C:outer membrane-bounded periplasmic space"/>
    <property type="evidence" value="ECO:0007669"/>
    <property type="project" value="TreeGrafter"/>
</dbReference>
<dbReference type="SUPFAM" id="SSF53850">
    <property type="entry name" value="Periplasmic binding protein-like II"/>
    <property type="match status" value="1"/>
</dbReference>
<dbReference type="CDD" id="cd13589">
    <property type="entry name" value="PBP2_polyamine_RpCGA009"/>
    <property type="match status" value="1"/>
</dbReference>
<dbReference type="InterPro" id="IPR006059">
    <property type="entry name" value="SBP"/>
</dbReference>
<dbReference type="AlphaFoldDB" id="A0A506U4D4"/>
<evidence type="ECO:0000313" key="5">
    <source>
        <dbReference type="Proteomes" id="UP000318801"/>
    </source>
</evidence>
<dbReference type="EMBL" id="VHLG01000010">
    <property type="protein sequence ID" value="TPW29243.1"/>
    <property type="molecule type" value="Genomic_DNA"/>
</dbReference>
<evidence type="ECO:0000313" key="4">
    <source>
        <dbReference type="EMBL" id="TPW29243.1"/>
    </source>
</evidence>
<comment type="caution">
    <text evidence="4">The sequence shown here is derived from an EMBL/GenBank/DDBJ whole genome shotgun (WGS) entry which is preliminary data.</text>
</comment>
<evidence type="ECO:0000256" key="1">
    <source>
        <dbReference type="ARBA" id="ARBA00022729"/>
    </source>
</evidence>
<evidence type="ECO:0000256" key="2">
    <source>
        <dbReference type="ARBA" id="ARBA00022764"/>
    </source>
</evidence>
<dbReference type="Proteomes" id="UP000318801">
    <property type="component" value="Unassembled WGS sequence"/>
</dbReference>
<feature type="chain" id="PRO_5021302659" evidence="3">
    <location>
        <begin position="24"/>
        <end position="343"/>
    </location>
</feature>
<gene>
    <name evidence="4" type="ORF">FJU08_15445</name>
</gene>
<dbReference type="GO" id="GO:0030976">
    <property type="term" value="F:thiamine pyrophosphate binding"/>
    <property type="evidence" value="ECO:0007669"/>
    <property type="project" value="TreeGrafter"/>
</dbReference>